<dbReference type="AlphaFoldDB" id="A0AAV4DTE9"/>
<gene>
    <name evidence="1" type="ORF">PoB_007393000</name>
</gene>
<evidence type="ECO:0000313" key="2">
    <source>
        <dbReference type="Proteomes" id="UP000735302"/>
    </source>
</evidence>
<dbReference type="EMBL" id="BLXT01008318">
    <property type="protein sequence ID" value="GFO47425.1"/>
    <property type="molecule type" value="Genomic_DNA"/>
</dbReference>
<evidence type="ECO:0000313" key="1">
    <source>
        <dbReference type="EMBL" id="GFO47425.1"/>
    </source>
</evidence>
<dbReference type="Proteomes" id="UP000735302">
    <property type="component" value="Unassembled WGS sequence"/>
</dbReference>
<sequence>MGTIPSPPWTLPRLSDSLSLLLYVEHVSRKLGVSGTVASESGDLLGPFCRGGVGDTVACESALRSAVTLQSRVRSPPSVPRPFGGSKSLRSPCCGLAIYNSLPPFCREFKPCHAH</sequence>
<name>A0AAV4DTE9_9GAST</name>
<proteinExistence type="predicted"/>
<keyword evidence="2" id="KW-1185">Reference proteome</keyword>
<organism evidence="1 2">
    <name type="scientific">Plakobranchus ocellatus</name>
    <dbReference type="NCBI Taxonomy" id="259542"/>
    <lineage>
        <taxon>Eukaryota</taxon>
        <taxon>Metazoa</taxon>
        <taxon>Spiralia</taxon>
        <taxon>Lophotrochozoa</taxon>
        <taxon>Mollusca</taxon>
        <taxon>Gastropoda</taxon>
        <taxon>Heterobranchia</taxon>
        <taxon>Euthyneura</taxon>
        <taxon>Panpulmonata</taxon>
        <taxon>Sacoglossa</taxon>
        <taxon>Placobranchoidea</taxon>
        <taxon>Plakobranchidae</taxon>
        <taxon>Plakobranchus</taxon>
    </lineage>
</organism>
<accession>A0AAV4DTE9</accession>
<protein>
    <submittedName>
        <fullName evidence="1">Uncharacterized protein</fullName>
    </submittedName>
</protein>
<comment type="caution">
    <text evidence="1">The sequence shown here is derived from an EMBL/GenBank/DDBJ whole genome shotgun (WGS) entry which is preliminary data.</text>
</comment>
<reference evidence="1 2" key="1">
    <citation type="journal article" date="2021" name="Elife">
        <title>Chloroplast acquisition without the gene transfer in kleptoplastic sea slugs, Plakobranchus ocellatus.</title>
        <authorList>
            <person name="Maeda T."/>
            <person name="Takahashi S."/>
            <person name="Yoshida T."/>
            <person name="Shimamura S."/>
            <person name="Takaki Y."/>
            <person name="Nagai Y."/>
            <person name="Toyoda A."/>
            <person name="Suzuki Y."/>
            <person name="Arimoto A."/>
            <person name="Ishii H."/>
            <person name="Satoh N."/>
            <person name="Nishiyama T."/>
            <person name="Hasebe M."/>
            <person name="Maruyama T."/>
            <person name="Minagawa J."/>
            <person name="Obokata J."/>
            <person name="Shigenobu S."/>
        </authorList>
    </citation>
    <scope>NUCLEOTIDE SEQUENCE [LARGE SCALE GENOMIC DNA]</scope>
</reference>